<feature type="transmembrane region" description="Helical" evidence="10">
    <location>
        <begin position="120"/>
        <end position="139"/>
    </location>
</feature>
<evidence type="ECO:0000313" key="12">
    <source>
        <dbReference type="EMBL" id="EPE29994.1"/>
    </source>
</evidence>
<dbReference type="AlphaFoldDB" id="S3CYG0"/>
<keyword evidence="8" id="KW-0325">Glycoprotein</keyword>
<dbReference type="KEGG" id="glz:GLAREA_01154"/>
<dbReference type="InterPro" id="IPR011701">
    <property type="entry name" value="MFS"/>
</dbReference>
<evidence type="ECO:0000256" key="8">
    <source>
        <dbReference type="ARBA" id="ARBA00023180"/>
    </source>
</evidence>
<keyword evidence="7 10" id="KW-0472">Membrane</keyword>
<feature type="transmembrane region" description="Helical" evidence="10">
    <location>
        <begin position="325"/>
        <end position="346"/>
    </location>
</feature>
<dbReference type="Gene3D" id="1.20.1250.20">
    <property type="entry name" value="MFS general substrate transporter like domains"/>
    <property type="match status" value="2"/>
</dbReference>
<keyword evidence="13" id="KW-1185">Reference proteome</keyword>
<proteinExistence type="inferred from homology"/>
<evidence type="ECO:0000256" key="6">
    <source>
        <dbReference type="ARBA" id="ARBA00022989"/>
    </source>
</evidence>
<reference evidence="12 13" key="1">
    <citation type="journal article" date="2013" name="BMC Genomics">
        <title>Genomics-driven discovery of the pneumocandin biosynthetic gene cluster in the fungus Glarea lozoyensis.</title>
        <authorList>
            <person name="Chen L."/>
            <person name="Yue Q."/>
            <person name="Zhang X."/>
            <person name="Xiang M."/>
            <person name="Wang C."/>
            <person name="Li S."/>
            <person name="Che Y."/>
            <person name="Ortiz-Lopez F.J."/>
            <person name="Bills G.F."/>
            <person name="Liu X."/>
            <person name="An Z."/>
        </authorList>
    </citation>
    <scope>NUCLEOTIDE SEQUENCE [LARGE SCALE GENOMIC DNA]</scope>
    <source>
        <strain evidence="13">ATCC 20868 / MF5171</strain>
    </source>
</reference>
<dbReference type="RefSeq" id="XP_008084103.1">
    <property type="nucleotide sequence ID" value="XM_008085912.1"/>
</dbReference>
<evidence type="ECO:0000256" key="10">
    <source>
        <dbReference type="SAM" id="Phobius"/>
    </source>
</evidence>
<evidence type="ECO:0000313" key="13">
    <source>
        <dbReference type="Proteomes" id="UP000016922"/>
    </source>
</evidence>
<evidence type="ECO:0000256" key="5">
    <source>
        <dbReference type="ARBA" id="ARBA00022692"/>
    </source>
</evidence>
<feature type="domain" description="Major facilitator superfamily (MFS) profile" evidence="11">
    <location>
        <begin position="56"/>
        <end position="546"/>
    </location>
</feature>
<dbReference type="OMA" id="QLSWGKV"/>
<keyword evidence="5 10" id="KW-0812">Transmembrane</keyword>
<dbReference type="eggNOG" id="KOG0254">
    <property type="taxonomic scope" value="Eukaryota"/>
</dbReference>
<dbReference type="SUPFAM" id="SSF103473">
    <property type="entry name" value="MFS general substrate transporter"/>
    <property type="match status" value="1"/>
</dbReference>
<feature type="transmembrane region" description="Helical" evidence="10">
    <location>
        <begin position="524"/>
        <end position="543"/>
    </location>
</feature>
<dbReference type="HOGENOM" id="CLU_000960_22_1_1"/>
<feature type="transmembrane region" description="Helical" evidence="10">
    <location>
        <begin position="284"/>
        <end position="305"/>
    </location>
</feature>
<keyword evidence="3" id="KW-0813">Transport</keyword>
<dbReference type="InterPro" id="IPR036259">
    <property type="entry name" value="MFS_trans_sf"/>
</dbReference>
<dbReference type="OrthoDB" id="10021397at2759"/>
<feature type="transmembrane region" description="Helical" evidence="10">
    <location>
        <begin position="53"/>
        <end position="79"/>
    </location>
</feature>
<accession>S3CYG0</accession>
<feature type="compositionally biased region" description="Basic and acidic residues" evidence="9">
    <location>
        <begin position="25"/>
        <end position="36"/>
    </location>
</feature>
<evidence type="ECO:0000256" key="2">
    <source>
        <dbReference type="ARBA" id="ARBA00007520"/>
    </source>
</evidence>
<dbReference type="GeneID" id="19460212"/>
<keyword evidence="6 10" id="KW-1133">Transmembrane helix</keyword>
<feature type="transmembrane region" description="Helical" evidence="10">
    <location>
        <begin position="448"/>
        <end position="470"/>
    </location>
</feature>
<feature type="transmembrane region" description="Helical" evidence="10">
    <location>
        <begin position="253"/>
        <end position="272"/>
    </location>
</feature>
<comment type="similarity">
    <text evidence="2">Belongs to the major facilitator superfamily. TCR/Tet family.</text>
</comment>
<dbReference type="Proteomes" id="UP000016922">
    <property type="component" value="Unassembled WGS sequence"/>
</dbReference>
<keyword evidence="4" id="KW-1003">Cell membrane</keyword>
<evidence type="ECO:0000256" key="9">
    <source>
        <dbReference type="SAM" id="MobiDB-lite"/>
    </source>
</evidence>
<dbReference type="FunFam" id="1.20.1250.20:FF:000196">
    <property type="entry name" value="MFS toxin efflux pump (AflT)"/>
    <property type="match status" value="1"/>
</dbReference>
<feature type="transmembrane region" description="Helical" evidence="10">
    <location>
        <begin position="209"/>
        <end position="229"/>
    </location>
</feature>
<feature type="transmembrane region" description="Helical" evidence="10">
    <location>
        <begin position="177"/>
        <end position="197"/>
    </location>
</feature>
<sequence length="552" mass="59084">MASEASLESTLNRSGENQDPAMSSPDEKKQESKTEDIESAEDDTRVYPQGYKLGFICLGLCITVFLVALDNTIIATAIPKITDEFHSLDDVGWYGSAYLLTTAAFTLLFGRLYSIFPLKIVYLAAIALFELGSLVCGVAPSSVALIIGRAIAGLGSAGIFSGALLIIANSAPLHKRPAYTGMMSAMYGVASVAGPLLGGAFTDNVTWRWCFYINLPIGAVAVIFIVFLFESPPLPANVRASRTWFGVAKQLDVFGTFFFIPSIICLLLALQFGGSTYAWSDGRIITYFVVFGVCLLIFIGIQVYFPETASISPKLVRNRSVLAGAWFSFCMGGSFFTLLYYLPIWFQAVKGATALRSGIMNIPLVLSVVVGAISSGGLVTVIGHYVPFMIASTVLMSVGEGLLTTFQPNTGHSKWIGYQVICGLGIGFGMQQPLIAVQVVLPMELVPAGTALLVFCQTLGASIFVSVAQNQFQNKLIRDLHRFAPSLDPRVVINAGATNLSAIVSANVLPFVVRAYNGALTETFLVALIVACLTLLGALAIEWKSVKGKQIG</sequence>
<dbReference type="InterPro" id="IPR020846">
    <property type="entry name" value="MFS_dom"/>
</dbReference>
<dbReference type="PANTHER" id="PTHR23501">
    <property type="entry name" value="MAJOR FACILITATOR SUPERFAMILY"/>
    <property type="match status" value="1"/>
</dbReference>
<feature type="compositionally biased region" description="Polar residues" evidence="9">
    <location>
        <begin position="1"/>
        <end position="21"/>
    </location>
</feature>
<protein>
    <submittedName>
        <fullName evidence="12">MFS general substrate transporter</fullName>
    </submittedName>
</protein>
<dbReference type="FunFam" id="1.20.1720.10:FF:000012">
    <property type="entry name" value="MFS toxin efflux pump (AflT)"/>
    <property type="match status" value="1"/>
</dbReference>
<dbReference type="CDD" id="cd17502">
    <property type="entry name" value="MFS_Azr1_MDR_like"/>
    <property type="match status" value="1"/>
</dbReference>
<feature type="transmembrane region" description="Helical" evidence="10">
    <location>
        <begin position="91"/>
        <end position="114"/>
    </location>
</feature>
<dbReference type="GO" id="GO:0022857">
    <property type="term" value="F:transmembrane transporter activity"/>
    <property type="evidence" value="ECO:0007669"/>
    <property type="project" value="InterPro"/>
</dbReference>
<gene>
    <name evidence="12" type="ORF">GLAREA_01154</name>
</gene>
<dbReference type="Pfam" id="PF07690">
    <property type="entry name" value="MFS_1"/>
    <property type="match status" value="1"/>
</dbReference>
<evidence type="ECO:0000256" key="7">
    <source>
        <dbReference type="ARBA" id="ARBA00023136"/>
    </source>
</evidence>
<dbReference type="FunFam" id="1.20.1250.20:FF:000489">
    <property type="entry name" value="MFS general substrate transporter"/>
    <property type="match status" value="1"/>
</dbReference>
<feature type="transmembrane region" description="Helical" evidence="10">
    <location>
        <begin position="151"/>
        <end position="171"/>
    </location>
</feature>
<evidence type="ECO:0000259" key="11">
    <source>
        <dbReference type="PROSITE" id="PS50850"/>
    </source>
</evidence>
<dbReference type="PANTHER" id="PTHR23501:SF201">
    <property type="entry name" value="MFS AFLATOXIN EFFLUX PUMP"/>
    <property type="match status" value="1"/>
</dbReference>
<organism evidence="12 13">
    <name type="scientific">Glarea lozoyensis (strain ATCC 20868 / MF5171)</name>
    <dbReference type="NCBI Taxonomy" id="1116229"/>
    <lineage>
        <taxon>Eukaryota</taxon>
        <taxon>Fungi</taxon>
        <taxon>Dikarya</taxon>
        <taxon>Ascomycota</taxon>
        <taxon>Pezizomycotina</taxon>
        <taxon>Leotiomycetes</taxon>
        <taxon>Helotiales</taxon>
        <taxon>Helotiaceae</taxon>
        <taxon>Glarea</taxon>
    </lineage>
</organism>
<feature type="transmembrane region" description="Helical" evidence="10">
    <location>
        <begin position="358"/>
        <end position="379"/>
    </location>
</feature>
<dbReference type="EMBL" id="KE145367">
    <property type="protein sequence ID" value="EPE29994.1"/>
    <property type="molecule type" value="Genomic_DNA"/>
</dbReference>
<comment type="subcellular location">
    <subcellularLocation>
        <location evidence="1">Cell membrane</location>
        <topology evidence="1">Multi-pass membrane protein</topology>
    </subcellularLocation>
</comment>
<name>S3CYG0_GLAL2</name>
<feature type="region of interest" description="Disordered" evidence="9">
    <location>
        <begin position="1"/>
        <end position="41"/>
    </location>
</feature>
<evidence type="ECO:0000256" key="1">
    <source>
        <dbReference type="ARBA" id="ARBA00004651"/>
    </source>
</evidence>
<dbReference type="PROSITE" id="PS50850">
    <property type="entry name" value="MFS"/>
    <property type="match status" value="1"/>
</dbReference>
<dbReference type="GO" id="GO:0005886">
    <property type="term" value="C:plasma membrane"/>
    <property type="evidence" value="ECO:0007669"/>
    <property type="project" value="UniProtKB-SubCell"/>
</dbReference>
<feature type="transmembrane region" description="Helical" evidence="10">
    <location>
        <begin position="491"/>
        <end position="512"/>
    </location>
</feature>
<evidence type="ECO:0000256" key="3">
    <source>
        <dbReference type="ARBA" id="ARBA00022448"/>
    </source>
</evidence>
<evidence type="ECO:0000256" key="4">
    <source>
        <dbReference type="ARBA" id="ARBA00022475"/>
    </source>
</evidence>